<keyword evidence="2 3" id="KW-0413">Isomerase</keyword>
<dbReference type="Pfam" id="PF07221">
    <property type="entry name" value="GlcNAc_2-epim"/>
    <property type="match status" value="1"/>
</dbReference>
<comment type="caution">
    <text evidence="3">The sequence shown here is derived from an EMBL/GenBank/DDBJ whole genome shotgun (WGS) entry which is preliminary data.</text>
</comment>
<dbReference type="Proteomes" id="UP000035721">
    <property type="component" value="Unassembled WGS sequence"/>
</dbReference>
<evidence type="ECO:0000256" key="1">
    <source>
        <dbReference type="ARBA" id="ARBA00008558"/>
    </source>
</evidence>
<dbReference type="GO" id="GO:0005975">
    <property type="term" value="P:carbohydrate metabolic process"/>
    <property type="evidence" value="ECO:0007669"/>
    <property type="project" value="InterPro"/>
</dbReference>
<evidence type="ECO:0000313" key="4">
    <source>
        <dbReference type="Proteomes" id="UP000035721"/>
    </source>
</evidence>
<dbReference type="InterPro" id="IPR012341">
    <property type="entry name" value="6hp_glycosidase-like_sf"/>
</dbReference>
<dbReference type="EMBL" id="CAJB01000182">
    <property type="protein sequence ID" value="CCH78206.1"/>
    <property type="molecule type" value="Genomic_DNA"/>
</dbReference>
<dbReference type="STRING" id="1194083.BN12_2620021"/>
<dbReference type="InterPro" id="IPR008928">
    <property type="entry name" value="6-hairpin_glycosidase_sf"/>
</dbReference>
<dbReference type="EC" id="5.-.-.-" evidence="3"/>
<comment type="similarity">
    <text evidence="1">Belongs to the N-acylglucosamine 2-epimerase family.</text>
</comment>
<dbReference type="RefSeq" id="WP_048556643.1">
    <property type="nucleotide sequence ID" value="NZ_HF570958.1"/>
</dbReference>
<protein>
    <submittedName>
        <fullName evidence="3">Uncharacterized sugar isomerase yihS</fullName>
        <ecNumber evidence="3">5.-.-.-</ecNumber>
    </submittedName>
</protein>
<organism evidence="3 4">
    <name type="scientific">Nostocoides japonicum T1-X7</name>
    <dbReference type="NCBI Taxonomy" id="1194083"/>
    <lineage>
        <taxon>Bacteria</taxon>
        <taxon>Bacillati</taxon>
        <taxon>Actinomycetota</taxon>
        <taxon>Actinomycetes</taxon>
        <taxon>Micrococcales</taxon>
        <taxon>Intrasporangiaceae</taxon>
        <taxon>Nostocoides</taxon>
    </lineage>
</organism>
<evidence type="ECO:0000313" key="3">
    <source>
        <dbReference type="EMBL" id="CCH78206.1"/>
    </source>
</evidence>
<sequence>MRAWTDLPSHRRWLEGHSRDLLAFGRRSGAPDGGASWLTDDGYPWPERGVHTWITARTVHVYGLGAMLGIPGCRGVAEQALAGLLPGGPLHDAEFGGWFAEVSASGEAGGTGADKAAYAHAFVVLAAATGACAGLDGARALLDEAGSVLLERFWDEEVGLLVDTWNRDFSVRDPYRGLNATMHGVEAMLSAADVTGDPDWLRRAVRICSAVVGFAEANRWRFPEHYDATWSPRLDLNADRPDDPFKPFGATVGHGLEWSRLLLHLEASCAARGVPVEVDVVGAARHLYARAVEDGWSVDGAPGFVYTTDWDGTPVVRTRMHWVVAEAIGAAAALHERTGETAYATDYARWWDYAATYLVDHEQGSWHHELAPDNSPSARVWPGKPDLYHAVQATLIPRLPLTPAMATAVSEGLLREV</sequence>
<accession>A0A077LX07</accession>
<dbReference type="PANTHER" id="PTHR15108">
    <property type="entry name" value="N-ACYLGLUCOSAMINE-2-EPIMERASE"/>
    <property type="match status" value="1"/>
</dbReference>
<dbReference type="InterPro" id="IPR010819">
    <property type="entry name" value="AGE/CE"/>
</dbReference>
<proteinExistence type="inferred from homology"/>
<gene>
    <name evidence="3" type="primary">yihS</name>
    <name evidence="3" type="ORF">BN12_2620021</name>
</gene>
<dbReference type="GO" id="GO:0016853">
    <property type="term" value="F:isomerase activity"/>
    <property type="evidence" value="ECO:0007669"/>
    <property type="project" value="UniProtKB-KW"/>
</dbReference>
<name>A0A077LX07_9MICO</name>
<evidence type="ECO:0000256" key="2">
    <source>
        <dbReference type="ARBA" id="ARBA00023235"/>
    </source>
</evidence>
<reference evidence="3 4" key="1">
    <citation type="journal article" date="2013" name="ISME J.">
        <title>A metabolic model for members of the genus Tetrasphaera involved in enhanced biological phosphorus removal.</title>
        <authorList>
            <person name="Kristiansen R."/>
            <person name="Nguyen H.T.T."/>
            <person name="Saunders A.M."/>
            <person name="Nielsen J.L."/>
            <person name="Wimmer R."/>
            <person name="Le V.Q."/>
            <person name="McIlroy S.J."/>
            <person name="Petrovski S."/>
            <person name="Seviour R.J."/>
            <person name="Calteau A."/>
            <person name="Nielsen K.L."/>
            <person name="Nielsen P.H."/>
        </authorList>
    </citation>
    <scope>NUCLEOTIDE SEQUENCE [LARGE SCALE GENOMIC DNA]</scope>
    <source>
        <strain evidence="3 4">T1-X7</strain>
    </source>
</reference>
<dbReference type="Gene3D" id="1.50.10.10">
    <property type="match status" value="1"/>
</dbReference>
<keyword evidence="4" id="KW-1185">Reference proteome</keyword>
<dbReference type="SUPFAM" id="SSF48208">
    <property type="entry name" value="Six-hairpin glycosidases"/>
    <property type="match status" value="1"/>
</dbReference>
<dbReference type="AlphaFoldDB" id="A0A077LX07"/>